<keyword evidence="2" id="KW-1185">Reference proteome</keyword>
<proteinExistence type="predicted"/>
<comment type="caution">
    <text evidence="1">The sequence shown here is derived from an EMBL/GenBank/DDBJ whole genome shotgun (WGS) entry which is preliminary data.</text>
</comment>
<gene>
    <name evidence="1" type="ORF">CEXT_152291</name>
</gene>
<dbReference type="Proteomes" id="UP001054945">
    <property type="component" value="Unassembled WGS sequence"/>
</dbReference>
<name>A0AAV4UVM2_CAEEX</name>
<reference evidence="1 2" key="1">
    <citation type="submission" date="2021-06" db="EMBL/GenBank/DDBJ databases">
        <title>Caerostris extrusa draft genome.</title>
        <authorList>
            <person name="Kono N."/>
            <person name="Arakawa K."/>
        </authorList>
    </citation>
    <scope>NUCLEOTIDE SEQUENCE [LARGE SCALE GENOMIC DNA]</scope>
</reference>
<evidence type="ECO:0000313" key="1">
    <source>
        <dbReference type="EMBL" id="GIY62137.1"/>
    </source>
</evidence>
<accession>A0AAV4UVM2</accession>
<dbReference type="AlphaFoldDB" id="A0AAV4UVM2"/>
<evidence type="ECO:0000313" key="2">
    <source>
        <dbReference type="Proteomes" id="UP001054945"/>
    </source>
</evidence>
<organism evidence="1 2">
    <name type="scientific">Caerostris extrusa</name>
    <name type="common">Bark spider</name>
    <name type="synonym">Caerostris bankana</name>
    <dbReference type="NCBI Taxonomy" id="172846"/>
    <lineage>
        <taxon>Eukaryota</taxon>
        <taxon>Metazoa</taxon>
        <taxon>Ecdysozoa</taxon>
        <taxon>Arthropoda</taxon>
        <taxon>Chelicerata</taxon>
        <taxon>Arachnida</taxon>
        <taxon>Araneae</taxon>
        <taxon>Araneomorphae</taxon>
        <taxon>Entelegynae</taxon>
        <taxon>Araneoidea</taxon>
        <taxon>Araneidae</taxon>
        <taxon>Caerostris</taxon>
    </lineage>
</organism>
<sequence length="215" mass="23798">MGPTEGPSCCFIQQGPSDSRIRRLHRIFKIPSASVPKAGRHAAWSLGQTGPRTSRPSLPNRFSSLFTILKQPPSLPSPHTSSHLYFACNESSNDFPVWSLQRILSPLSMFFLICYFKRGSLTAALYEEIQKGMQFPTTGGVKLSWKCNAISGKILNIGIRVSERGLIEKKAATSQGCENILEARKGLLKTLIGFCALVSVINSQNTLRKEVKLRF</sequence>
<dbReference type="EMBL" id="BPLR01013586">
    <property type="protein sequence ID" value="GIY62137.1"/>
    <property type="molecule type" value="Genomic_DNA"/>
</dbReference>
<protein>
    <submittedName>
        <fullName evidence="1">Uncharacterized protein</fullName>
    </submittedName>
</protein>